<dbReference type="PANTHER" id="PTHR30097:SF15">
    <property type="entry name" value="CATION EFFLUX SYSTEM PROTEIN CUSB"/>
    <property type="match status" value="1"/>
</dbReference>
<dbReference type="GO" id="GO:0030288">
    <property type="term" value="C:outer membrane-bounded periplasmic space"/>
    <property type="evidence" value="ECO:0007669"/>
    <property type="project" value="TreeGrafter"/>
</dbReference>
<dbReference type="Gene3D" id="1.10.287.470">
    <property type="entry name" value="Helix hairpin bin"/>
    <property type="match status" value="1"/>
</dbReference>
<evidence type="ECO:0000259" key="4">
    <source>
        <dbReference type="Pfam" id="PF25954"/>
    </source>
</evidence>
<evidence type="ECO:0000313" key="7">
    <source>
        <dbReference type="EMBL" id="SDD65792.1"/>
    </source>
</evidence>
<evidence type="ECO:0000256" key="3">
    <source>
        <dbReference type="SAM" id="SignalP"/>
    </source>
</evidence>
<dbReference type="STRING" id="637679.GCA_001550055_02839"/>
<keyword evidence="2" id="KW-0813">Transport</keyword>
<dbReference type="AlphaFoldDB" id="A0A1G6WIV0"/>
<sequence length="391" mass="42484">MKYSMKFALLALVSPLAIDTAVVGMLPQQFAAFAYSQDEHGDGHAEEEGEKHGEEEIIKMSDQELRDAGVVTARVAPRTLAETVSAPGEVTVNQYATIQVTPRIEAQVIARHARMGDVVKKGQPLVTMSSVETARAQADLILTEQEWQRVQKLGRDVVSEQRFLEAKVAAQQAKAKVLAYGMSEAQVKTLQANEVSAATGEFDLLANQDGTIIHDTFVVGQIIAPGNLLFEVSDESRIWVEAQLSPEEAALVEQGSQAWVTKNGISMTGTVVQVHHRVDETTRTLSVRIEVNNQEDNLHPGQFADVAIQTGETERVVAVPNNAIVLLEGQQVVFKREGDELHPMPLDLGISKGGWTEVKAGLFGGDVIVVENAFLIKSLILKSKMGEGHGH</sequence>
<feature type="chain" id="PRO_5010328640" evidence="3">
    <location>
        <begin position="20"/>
        <end position="391"/>
    </location>
</feature>
<dbReference type="SUPFAM" id="SSF111369">
    <property type="entry name" value="HlyD-like secretion proteins"/>
    <property type="match status" value="1"/>
</dbReference>
<protein>
    <submittedName>
        <fullName evidence="7">Membrane fusion protein, cobalt-zinc-cadmium efflux system</fullName>
    </submittedName>
</protein>
<dbReference type="Gene3D" id="2.40.30.170">
    <property type="match status" value="1"/>
</dbReference>
<evidence type="ECO:0000259" key="5">
    <source>
        <dbReference type="Pfam" id="PF25973"/>
    </source>
</evidence>
<gene>
    <name evidence="7" type="ORF">SAMN04488071_1124</name>
</gene>
<dbReference type="GO" id="GO:0015679">
    <property type="term" value="P:plasma membrane copper ion transport"/>
    <property type="evidence" value="ECO:0007669"/>
    <property type="project" value="TreeGrafter"/>
</dbReference>
<dbReference type="NCBIfam" id="TIGR01730">
    <property type="entry name" value="RND_mfp"/>
    <property type="match status" value="1"/>
</dbReference>
<dbReference type="GO" id="GO:0022857">
    <property type="term" value="F:transmembrane transporter activity"/>
    <property type="evidence" value="ECO:0007669"/>
    <property type="project" value="InterPro"/>
</dbReference>
<dbReference type="InterPro" id="IPR058649">
    <property type="entry name" value="CzcB_C"/>
</dbReference>
<dbReference type="InterPro" id="IPR058647">
    <property type="entry name" value="BSH_CzcB-like"/>
</dbReference>
<evidence type="ECO:0000256" key="2">
    <source>
        <dbReference type="ARBA" id="ARBA00022448"/>
    </source>
</evidence>
<dbReference type="Gene3D" id="2.40.50.100">
    <property type="match status" value="1"/>
</dbReference>
<dbReference type="Proteomes" id="UP000183685">
    <property type="component" value="Unassembled WGS sequence"/>
</dbReference>
<dbReference type="InterPro" id="IPR051909">
    <property type="entry name" value="MFP_Cation_Efflux"/>
</dbReference>
<dbReference type="Pfam" id="PF25973">
    <property type="entry name" value="BSH_CzcB"/>
    <property type="match status" value="1"/>
</dbReference>
<dbReference type="RefSeq" id="WP_068306241.1">
    <property type="nucleotide sequence ID" value="NZ_FNAK01000002.1"/>
</dbReference>
<dbReference type="EMBL" id="FNAK01000002">
    <property type="protein sequence ID" value="SDD65792.1"/>
    <property type="molecule type" value="Genomic_DNA"/>
</dbReference>
<feature type="domain" description="CzcB-like barrel-sandwich hybrid" evidence="5">
    <location>
        <begin position="97"/>
        <end position="234"/>
    </location>
</feature>
<dbReference type="InterPro" id="IPR058792">
    <property type="entry name" value="Beta-barrel_RND_2"/>
</dbReference>
<reference evidence="7 8" key="1">
    <citation type="submission" date="2016-10" db="EMBL/GenBank/DDBJ databases">
        <authorList>
            <person name="de Groot N.N."/>
        </authorList>
    </citation>
    <scope>NUCLEOTIDE SEQUENCE [LARGE SCALE GENOMIC DNA]</scope>
    <source>
        <strain evidence="7 8">CGMCC 1.9109</strain>
    </source>
</reference>
<feature type="signal peptide" evidence="3">
    <location>
        <begin position="1"/>
        <end position="19"/>
    </location>
</feature>
<dbReference type="Pfam" id="PF25975">
    <property type="entry name" value="CzcB_C"/>
    <property type="match status" value="1"/>
</dbReference>
<dbReference type="GO" id="GO:0016020">
    <property type="term" value="C:membrane"/>
    <property type="evidence" value="ECO:0007669"/>
    <property type="project" value="InterPro"/>
</dbReference>
<dbReference type="GO" id="GO:0046914">
    <property type="term" value="F:transition metal ion binding"/>
    <property type="evidence" value="ECO:0007669"/>
    <property type="project" value="TreeGrafter"/>
</dbReference>
<name>A0A1G6WIV0_9PROT</name>
<accession>A0A1G6WIV0</accession>
<comment type="similarity">
    <text evidence="1">Belongs to the membrane fusion protein (MFP) (TC 8.A.1) family.</text>
</comment>
<evidence type="ECO:0000256" key="1">
    <source>
        <dbReference type="ARBA" id="ARBA00009477"/>
    </source>
</evidence>
<keyword evidence="3" id="KW-0732">Signal</keyword>
<feature type="domain" description="CzcB-like C-terminal circularly permuted SH3-like" evidence="6">
    <location>
        <begin position="317"/>
        <end position="377"/>
    </location>
</feature>
<feature type="domain" description="CusB-like beta-barrel" evidence="4">
    <location>
        <begin position="238"/>
        <end position="310"/>
    </location>
</feature>
<dbReference type="Gene3D" id="2.40.420.20">
    <property type="match status" value="1"/>
</dbReference>
<dbReference type="PANTHER" id="PTHR30097">
    <property type="entry name" value="CATION EFFLUX SYSTEM PROTEIN CUSB"/>
    <property type="match status" value="1"/>
</dbReference>
<organism evidence="7 8">
    <name type="scientific">Kordiimonas lacus</name>
    <dbReference type="NCBI Taxonomy" id="637679"/>
    <lineage>
        <taxon>Bacteria</taxon>
        <taxon>Pseudomonadati</taxon>
        <taxon>Pseudomonadota</taxon>
        <taxon>Alphaproteobacteria</taxon>
        <taxon>Kordiimonadales</taxon>
        <taxon>Kordiimonadaceae</taxon>
        <taxon>Kordiimonas</taxon>
    </lineage>
</organism>
<dbReference type="FunFam" id="2.40.30.170:FF:000010">
    <property type="entry name" value="Efflux RND transporter periplasmic adaptor subunit"/>
    <property type="match status" value="1"/>
</dbReference>
<dbReference type="InterPro" id="IPR006143">
    <property type="entry name" value="RND_pump_MFP"/>
</dbReference>
<dbReference type="GO" id="GO:0060003">
    <property type="term" value="P:copper ion export"/>
    <property type="evidence" value="ECO:0007669"/>
    <property type="project" value="TreeGrafter"/>
</dbReference>
<keyword evidence="8" id="KW-1185">Reference proteome</keyword>
<proteinExistence type="inferred from homology"/>
<evidence type="ECO:0000259" key="6">
    <source>
        <dbReference type="Pfam" id="PF25975"/>
    </source>
</evidence>
<evidence type="ECO:0000313" key="8">
    <source>
        <dbReference type="Proteomes" id="UP000183685"/>
    </source>
</evidence>
<dbReference type="Pfam" id="PF25954">
    <property type="entry name" value="Beta-barrel_RND_2"/>
    <property type="match status" value="1"/>
</dbReference>